<keyword evidence="4 8" id="KW-0812">Transmembrane</keyword>
<dbReference type="GO" id="GO:0015297">
    <property type="term" value="F:antiporter activity"/>
    <property type="evidence" value="ECO:0007669"/>
    <property type="project" value="TreeGrafter"/>
</dbReference>
<dbReference type="GO" id="GO:0005886">
    <property type="term" value="C:plasma membrane"/>
    <property type="evidence" value="ECO:0007669"/>
    <property type="project" value="UniProtKB-SubCell"/>
</dbReference>
<dbReference type="InterPro" id="IPR045324">
    <property type="entry name" value="Small_multidrug_res"/>
</dbReference>
<dbReference type="Proteomes" id="UP000549457">
    <property type="component" value="Unassembled WGS sequence"/>
</dbReference>
<evidence type="ECO:0000256" key="6">
    <source>
        <dbReference type="ARBA" id="ARBA00023136"/>
    </source>
</evidence>
<dbReference type="GO" id="GO:0015199">
    <property type="term" value="F:amino-acid betaine transmembrane transporter activity"/>
    <property type="evidence" value="ECO:0007669"/>
    <property type="project" value="TreeGrafter"/>
</dbReference>
<evidence type="ECO:0000256" key="7">
    <source>
        <dbReference type="ARBA" id="ARBA00038032"/>
    </source>
</evidence>
<accession>A0A840SM67</accession>
<keyword evidence="2" id="KW-0813">Transport</keyword>
<feature type="transmembrane region" description="Helical" evidence="9">
    <location>
        <begin position="88"/>
        <end position="107"/>
    </location>
</feature>
<evidence type="ECO:0000256" key="2">
    <source>
        <dbReference type="ARBA" id="ARBA00022448"/>
    </source>
</evidence>
<evidence type="ECO:0000256" key="8">
    <source>
        <dbReference type="RuleBase" id="RU003942"/>
    </source>
</evidence>
<evidence type="ECO:0000256" key="1">
    <source>
        <dbReference type="ARBA" id="ARBA00004651"/>
    </source>
</evidence>
<keyword evidence="11" id="KW-1185">Reference proteome</keyword>
<evidence type="ECO:0000256" key="5">
    <source>
        <dbReference type="ARBA" id="ARBA00022989"/>
    </source>
</evidence>
<organism evidence="10 11">
    <name type="scientific">Amaricoccus macauensis</name>
    <dbReference type="NCBI Taxonomy" id="57001"/>
    <lineage>
        <taxon>Bacteria</taxon>
        <taxon>Pseudomonadati</taxon>
        <taxon>Pseudomonadota</taxon>
        <taxon>Alphaproteobacteria</taxon>
        <taxon>Rhodobacterales</taxon>
        <taxon>Paracoccaceae</taxon>
        <taxon>Amaricoccus</taxon>
    </lineage>
</organism>
<comment type="similarity">
    <text evidence="7 8">Belongs to the drug/metabolite transporter (DMT) superfamily. Small multidrug resistance (SMR) (TC 2.A.7.1) family.</text>
</comment>
<dbReference type="EMBL" id="JACHFM010000001">
    <property type="protein sequence ID" value="MBB5220543.1"/>
    <property type="molecule type" value="Genomic_DNA"/>
</dbReference>
<dbReference type="InterPro" id="IPR037185">
    <property type="entry name" value="EmrE-like"/>
</dbReference>
<name>A0A840SM67_9RHOB</name>
<feature type="transmembrane region" description="Helical" evidence="9">
    <location>
        <begin position="33"/>
        <end position="54"/>
    </location>
</feature>
<feature type="transmembrane region" description="Helical" evidence="9">
    <location>
        <begin position="61"/>
        <end position="82"/>
    </location>
</feature>
<evidence type="ECO:0000313" key="10">
    <source>
        <dbReference type="EMBL" id="MBB5220543.1"/>
    </source>
</evidence>
<proteinExistence type="inferred from homology"/>
<dbReference type="Pfam" id="PF00893">
    <property type="entry name" value="Multi_Drug_Res"/>
    <property type="match status" value="1"/>
</dbReference>
<keyword evidence="5 9" id="KW-1133">Transmembrane helix</keyword>
<protein>
    <submittedName>
        <fullName evidence="10">Small multidrug resistance pump</fullName>
    </submittedName>
</protein>
<comment type="caution">
    <text evidence="10">The sequence shown here is derived from an EMBL/GenBank/DDBJ whole genome shotgun (WGS) entry which is preliminary data.</text>
</comment>
<evidence type="ECO:0000256" key="9">
    <source>
        <dbReference type="SAM" id="Phobius"/>
    </source>
</evidence>
<dbReference type="GO" id="GO:1990961">
    <property type="term" value="P:xenobiotic detoxification by transmembrane export across the plasma membrane"/>
    <property type="evidence" value="ECO:0007669"/>
    <property type="project" value="UniProtKB-ARBA"/>
</dbReference>
<dbReference type="InterPro" id="IPR000390">
    <property type="entry name" value="Small_drug/metabolite_transptr"/>
</dbReference>
<gene>
    <name evidence="10" type="ORF">HNP73_000464</name>
</gene>
<evidence type="ECO:0000313" key="11">
    <source>
        <dbReference type="Proteomes" id="UP000549457"/>
    </source>
</evidence>
<dbReference type="GO" id="GO:0031460">
    <property type="term" value="P:glycine betaine transport"/>
    <property type="evidence" value="ECO:0007669"/>
    <property type="project" value="TreeGrafter"/>
</dbReference>
<keyword evidence="3" id="KW-1003">Cell membrane</keyword>
<reference evidence="10 11" key="1">
    <citation type="submission" date="2020-08" db="EMBL/GenBank/DDBJ databases">
        <title>Genomic Encyclopedia of Type Strains, Phase IV (KMG-IV): sequencing the most valuable type-strain genomes for metagenomic binning, comparative biology and taxonomic classification.</title>
        <authorList>
            <person name="Goeker M."/>
        </authorList>
    </citation>
    <scope>NUCLEOTIDE SEQUENCE [LARGE SCALE GENOMIC DNA]</scope>
    <source>
        <strain evidence="10 11">DSM 101730</strain>
    </source>
</reference>
<dbReference type="FunFam" id="1.10.3730.20:FF:000001">
    <property type="entry name" value="Quaternary ammonium compound resistance transporter SugE"/>
    <property type="match status" value="1"/>
</dbReference>
<evidence type="ECO:0000256" key="4">
    <source>
        <dbReference type="ARBA" id="ARBA00022692"/>
    </source>
</evidence>
<sequence>MSLSTAYLILSGAIICEIIGTSALHASAQFTRLGPSLVVAVCYTLAIVGLAFTFKVIPMGIAYAIWSGLGIVLISVVGWTVFGQRLDAPAVIGLGMIVGGVVVVNVFSGSVTGH</sequence>
<dbReference type="AlphaFoldDB" id="A0A840SM67"/>
<dbReference type="PANTHER" id="PTHR30561:SF1">
    <property type="entry name" value="MULTIDRUG TRANSPORTER EMRE"/>
    <property type="match status" value="1"/>
</dbReference>
<dbReference type="SUPFAM" id="SSF103481">
    <property type="entry name" value="Multidrug resistance efflux transporter EmrE"/>
    <property type="match status" value="1"/>
</dbReference>
<dbReference type="GO" id="GO:0015220">
    <property type="term" value="F:choline transmembrane transporter activity"/>
    <property type="evidence" value="ECO:0007669"/>
    <property type="project" value="TreeGrafter"/>
</dbReference>
<feature type="transmembrane region" description="Helical" evidence="9">
    <location>
        <begin position="7"/>
        <end position="27"/>
    </location>
</feature>
<comment type="subcellular location">
    <subcellularLocation>
        <location evidence="1 8">Cell membrane</location>
        <topology evidence="1 8">Multi-pass membrane protein</topology>
    </subcellularLocation>
</comment>
<keyword evidence="6 9" id="KW-0472">Membrane</keyword>
<dbReference type="PANTHER" id="PTHR30561">
    <property type="entry name" value="SMR FAMILY PROTON-DEPENDENT DRUG EFFLUX TRANSPORTER SUGE"/>
    <property type="match status" value="1"/>
</dbReference>
<dbReference type="RefSeq" id="WP_184146712.1">
    <property type="nucleotide sequence ID" value="NZ_JACHFM010000001.1"/>
</dbReference>
<evidence type="ECO:0000256" key="3">
    <source>
        <dbReference type="ARBA" id="ARBA00022475"/>
    </source>
</evidence>
<dbReference type="Gene3D" id="1.10.3730.20">
    <property type="match status" value="1"/>
</dbReference>